<accession>A0A5R8NQC8</accession>
<dbReference type="GO" id="GO:0003997">
    <property type="term" value="F:acyl-CoA oxidase activity"/>
    <property type="evidence" value="ECO:0007669"/>
    <property type="project" value="InterPro"/>
</dbReference>
<dbReference type="PANTHER" id="PTHR10909">
    <property type="entry name" value="ELECTRON TRANSPORT OXIDOREDUCTASE"/>
    <property type="match status" value="1"/>
</dbReference>
<dbReference type="PANTHER" id="PTHR10909:SF382">
    <property type="entry name" value="ACYL-COENZYME A OXIDASE"/>
    <property type="match status" value="1"/>
</dbReference>
<dbReference type="InterPro" id="IPR012258">
    <property type="entry name" value="Acyl-CoA_oxidase"/>
</dbReference>
<gene>
    <name evidence="1" type="ORF">FEK34_15385</name>
</gene>
<dbReference type="Gene3D" id="2.40.110.10">
    <property type="entry name" value="Butyryl-CoA Dehydrogenase, subunit A, domain 2"/>
    <property type="match status" value="1"/>
</dbReference>
<dbReference type="GO" id="GO:0033540">
    <property type="term" value="P:fatty acid beta-oxidation using acyl-CoA oxidase"/>
    <property type="evidence" value="ECO:0007669"/>
    <property type="project" value="TreeGrafter"/>
</dbReference>
<protein>
    <recommendedName>
        <fullName evidence="3">Acyl-CoA dehydrogenase</fullName>
    </recommendedName>
</protein>
<dbReference type="GO" id="GO:0005504">
    <property type="term" value="F:fatty acid binding"/>
    <property type="evidence" value="ECO:0007669"/>
    <property type="project" value="TreeGrafter"/>
</dbReference>
<dbReference type="EMBL" id="VBUT01000005">
    <property type="protein sequence ID" value="TLF77684.1"/>
    <property type="molecule type" value="Genomic_DNA"/>
</dbReference>
<sequence>MTTTLDQISPIGYQGDDPTVAALRDSIYGPYLATYRKARELIMRLGDVPQDHLPYALEAGIAPDLLRSVLSEVGVPAREITADTHLRGALGDWAAVAAPHLLTVWTGHFDLAIGAIATHGTGAPYQQQCLADLDTGAAVGVLALTELGGTNGADQQMQAVWDRDADGFWLSSPTIGSVKGPPNIADNTVPKIVVFSARLIFEGRDEGVFLFLSRLRTVEEGLADGVEVGEMSSKLGAAMDHGWALADRLFVPREGFLGGEWATITDDGEFRCDEADARWRCHRSISPLVGGRLDLATANIAAARAGVAGLVNYSKQRPHGHSDVLQRDLVTSAAHAYAGSVLGRLVRDLSTDPGQQERLPLWMTVVKPVLTTIAEKALRTCSARGGAQGQLRCNYYPDWNANARGSTTAEGDNQVLEKSAGRTHQALSTLILPGTPTVRPWWLDMIITRETILATDLYTATGIDQAGENYEPDGTALGIDSIRADLARTTGARLMATAALIVAEEATDPTAATVARACAAVVALTYLDRHSGWYNAHRQQAPDLAEEIHDELRHNRVIVTANQILLAAAFDIPELPDAPMFAPDYLQAWSDRAGWDKAKLANR</sequence>
<dbReference type="SUPFAM" id="SSF47203">
    <property type="entry name" value="Acyl-CoA dehydrogenase C-terminal domain-like"/>
    <property type="match status" value="1"/>
</dbReference>
<dbReference type="SUPFAM" id="SSF56645">
    <property type="entry name" value="Acyl-CoA dehydrogenase NM domain-like"/>
    <property type="match status" value="1"/>
</dbReference>
<dbReference type="AlphaFoldDB" id="A0A5R8NQC8"/>
<dbReference type="RefSeq" id="WP_040789285.1">
    <property type="nucleotide sequence ID" value="NZ_JADLPF010000003.1"/>
</dbReference>
<dbReference type="InterPro" id="IPR046373">
    <property type="entry name" value="Acyl-CoA_Oxase/DH_mid-dom_sf"/>
</dbReference>
<proteinExistence type="predicted"/>
<dbReference type="GO" id="GO:0055088">
    <property type="term" value="P:lipid homeostasis"/>
    <property type="evidence" value="ECO:0007669"/>
    <property type="project" value="TreeGrafter"/>
</dbReference>
<comment type="caution">
    <text evidence="1">The sequence shown here is derived from an EMBL/GenBank/DDBJ whole genome shotgun (WGS) entry which is preliminary data.</text>
</comment>
<reference evidence="1 2" key="1">
    <citation type="submission" date="2019-05" db="EMBL/GenBank/DDBJ databases">
        <title>Genomes sequences of two Nocardia cyriacigeorgica environmental isolates, type strains Nocardia asteroides ATCC 19247 and Nocardia cyriacigeorgica DSM 44484.</title>
        <authorList>
            <person name="Vautrin F."/>
            <person name="Bergeron E."/>
            <person name="Dubost A."/>
            <person name="Abrouk D."/>
            <person name="Rodriguez Nava V."/>
            <person name="Pujic P."/>
        </authorList>
    </citation>
    <scope>NUCLEOTIDE SEQUENCE [LARGE SCALE GENOMIC DNA]</scope>
    <source>
        <strain evidence="1 2">EML 446</strain>
    </source>
</reference>
<evidence type="ECO:0008006" key="3">
    <source>
        <dbReference type="Google" id="ProtNLM"/>
    </source>
</evidence>
<organism evidence="1 2">
    <name type="scientific">Nocardia cyriacigeorgica</name>
    <dbReference type="NCBI Taxonomy" id="135487"/>
    <lineage>
        <taxon>Bacteria</taxon>
        <taxon>Bacillati</taxon>
        <taxon>Actinomycetota</taxon>
        <taxon>Actinomycetes</taxon>
        <taxon>Mycobacteriales</taxon>
        <taxon>Nocardiaceae</taxon>
        <taxon>Nocardia</taxon>
    </lineage>
</organism>
<evidence type="ECO:0000313" key="1">
    <source>
        <dbReference type="EMBL" id="TLF77684.1"/>
    </source>
</evidence>
<dbReference type="GO" id="GO:0071949">
    <property type="term" value="F:FAD binding"/>
    <property type="evidence" value="ECO:0007669"/>
    <property type="project" value="InterPro"/>
</dbReference>
<dbReference type="InterPro" id="IPR036250">
    <property type="entry name" value="AcylCo_DH-like_C"/>
</dbReference>
<dbReference type="Gene3D" id="1.20.140.10">
    <property type="entry name" value="Butyryl-CoA Dehydrogenase, subunit A, domain 3"/>
    <property type="match status" value="1"/>
</dbReference>
<dbReference type="Proteomes" id="UP000306378">
    <property type="component" value="Unassembled WGS sequence"/>
</dbReference>
<name>A0A5R8NQC8_9NOCA</name>
<dbReference type="InterPro" id="IPR009100">
    <property type="entry name" value="AcylCoA_DH/oxidase_NM_dom_sf"/>
</dbReference>
<evidence type="ECO:0000313" key="2">
    <source>
        <dbReference type="Proteomes" id="UP000306378"/>
    </source>
</evidence>